<dbReference type="InterPro" id="IPR001463">
    <property type="entry name" value="Na/Ala_symport"/>
</dbReference>
<dbReference type="GO" id="GO:0005283">
    <property type="term" value="F:amino acid:sodium symporter activity"/>
    <property type="evidence" value="ECO:0007669"/>
    <property type="project" value="InterPro"/>
</dbReference>
<keyword evidence="3 8" id="KW-0813">Transport</keyword>
<feature type="transmembrane region" description="Helical" evidence="8">
    <location>
        <begin position="193"/>
        <end position="216"/>
    </location>
</feature>
<name>A0A9D2GJX8_9FIRM</name>
<evidence type="ECO:0000256" key="2">
    <source>
        <dbReference type="ARBA" id="ARBA00009261"/>
    </source>
</evidence>
<keyword evidence="6 8" id="KW-1133">Transmembrane helix</keyword>
<feature type="transmembrane region" description="Helical" evidence="8">
    <location>
        <begin position="155"/>
        <end position="173"/>
    </location>
</feature>
<dbReference type="PANTHER" id="PTHR30330:SF14">
    <property type="entry name" value="SODIUM_AMINO ACID (ALANINE) SYMPORTER"/>
    <property type="match status" value="1"/>
</dbReference>
<evidence type="ECO:0000256" key="4">
    <source>
        <dbReference type="ARBA" id="ARBA00022475"/>
    </source>
</evidence>
<feature type="transmembrane region" description="Helical" evidence="8">
    <location>
        <begin position="12"/>
        <end position="30"/>
    </location>
</feature>
<feature type="transmembrane region" description="Helical" evidence="8">
    <location>
        <begin position="436"/>
        <end position="460"/>
    </location>
</feature>
<dbReference type="PANTHER" id="PTHR30330">
    <property type="entry name" value="AGSS FAMILY TRANSPORTER, SODIUM-ALANINE"/>
    <property type="match status" value="1"/>
</dbReference>
<dbReference type="Gene3D" id="1.20.1740.10">
    <property type="entry name" value="Amino acid/polyamine transporter I"/>
    <property type="match status" value="1"/>
</dbReference>
<feature type="transmembrane region" description="Helical" evidence="8">
    <location>
        <begin position="368"/>
        <end position="393"/>
    </location>
</feature>
<evidence type="ECO:0000313" key="10">
    <source>
        <dbReference type="Proteomes" id="UP000824101"/>
    </source>
</evidence>
<feature type="transmembrane region" description="Helical" evidence="8">
    <location>
        <begin position="326"/>
        <end position="348"/>
    </location>
</feature>
<evidence type="ECO:0000256" key="1">
    <source>
        <dbReference type="ARBA" id="ARBA00004651"/>
    </source>
</evidence>
<dbReference type="AlphaFoldDB" id="A0A9D2GJX8"/>
<evidence type="ECO:0000256" key="5">
    <source>
        <dbReference type="ARBA" id="ARBA00022692"/>
    </source>
</evidence>
<keyword evidence="4 8" id="KW-1003">Cell membrane</keyword>
<keyword evidence="7 8" id="KW-0472">Membrane</keyword>
<dbReference type="GO" id="GO:0005886">
    <property type="term" value="C:plasma membrane"/>
    <property type="evidence" value="ECO:0007669"/>
    <property type="project" value="UniProtKB-SubCell"/>
</dbReference>
<evidence type="ECO:0000256" key="3">
    <source>
        <dbReference type="ARBA" id="ARBA00022448"/>
    </source>
</evidence>
<comment type="subcellular location">
    <subcellularLocation>
        <location evidence="1 8">Cell membrane</location>
        <topology evidence="1 8">Multi-pass membrane protein</topology>
    </subcellularLocation>
</comment>
<dbReference type="PRINTS" id="PR00175">
    <property type="entry name" value="NAALASMPORT"/>
</dbReference>
<dbReference type="EMBL" id="DXBC01000165">
    <property type="protein sequence ID" value="HIZ80157.1"/>
    <property type="molecule type" value="Genomic_DNA"/>
</dbReference>
<comment type="similarity">
    <text evidence="2 8">Belongs to the alanine or glycine:cation symporter (AGCS) (TC 2.A.25) family.</text>
</comment>
<keyword evidence="8" id="KW-0769">Symport</keyword>
<evidence type="ECO:0000256" key="6">
    <source>
        <dbReference type="ARBA" id="ARBA00022989"/>
    </source>
</evidence>
<gene>
    <name evidence="9" type="ORF">IAA17_10265</name>
</gene>
<reference evidence="9" key="2">
    <citation type="submission" date="2021-04" db="EMBL/GenBank/DDBJ databases">
        <authorList>
            <person name="Gilroy R."/>
        </authorList>
    </citation>
    <scope>NUCLEOTIDE SEQUENCE</scope>
    <source>
        <strain evidence="9">ChiBcec1-1093</strain>
    </source>
</reference>
<keyword evidence="5 8" id="KW-0812">Transmembrane</keyword>
<feature type="transmembrane region" description="Helical" evidence="8">
    <location>
        <begin position="262"/>
        <end position="281"/>
    </location>
</feature>
<comment type="caution">
    <text evidence="9">The sequence shown here is derived from an EMBL/GenBank/DDBJ whole genome shotgun (WGS) entry which is preliminary data.</text>
</comment>
<dbReference type="NCBIfam" id="TIGR00835">
    <property type="entry name" value="agcS"/>
    <property type="match status" value="1"/>
</dbReference>
<feature type="transmembrane region" description="Helical" evidence="8">
    <location>
        <begin position="228"/>
        <end position="250"/>
    </location>
</feature>
<reference evidence="9" key="1">
    <citation type="journal article" date="2021" name="PeerJ">
        <title>Extensive microbial diversity within the chicken gut microbiome revealed by metagenomics and culture.</title>
        <authorList>
            <person name="Gilroy R."/>
            <person name="Ravi A."/>
            <person name="Getino M."/>
            <person name="Pursley I."/>
            <person name="Horton D.L."/>
            <person name="Alikhan N.F."/>
            <person name="Baker D."/>
            <person name="Gharbi K."/>
            <person name="Hall N."/>
            <person name="Watson M."/>
            <person name="Adriaenssens E.M."/>
            <person name="Foster-Nyarko E."/>
            <person name="Jarju S."/>
            <person name="Secka A."/>
            <person name="Antonio M."/>
            <person name="Oren A."/>
            <person name="Chaudhuri R.R."/>
            <person name="La Ragione R."/>
            <person name="Hildebrand F."/>
            <person name="Pallen M.J."/>
        </authorList>
    </citation>
    <scope>NUCLEOTIDE SEQUENCE</scope>
    <source>
        <strain evidence="9">ChiBcec1-1093</strain>
    </source>
</reference>
<accession>A0A9D2GJX8</accession>
<dbReference type="Pfam" id="PF01235">
    <property type="entry name" value="Na_Ala_symp"/>
    <property type="match status" value="1"/>
</dbReference>
<evidence type="ECO:0000256" key="7">
    <source>
        <dbReference type="ARBA" id="ARBA00023136"/>
    </source>
</evidence>
<evidence type="ECO:0000313" key="9">
    <source>
        <dbReference type="EMBL" id="HIZ80157.1"/>
    </source>
</evidence>
<protein>
    <submittedName>
        <fullName evidence="9">Amino acid carrier protein</fullName>
    </submittedName>
</protein>
<proteinExistence type="inferred from homology"/>
<organism evidence="9 10">
    <name type="scientific">Candidatus Lachnoclostridium stercorigallinarum</name>
    <dbReference type="NCBI Taxonomy" id="2838634"/>
    <lineage>
        <taxon>Bacteria</taxon>
        <taxon>Bacillati</taxon>
        <taxon>Bacillota</taxon>
        <taxon>Clostridia</taxon>
        <taxon>Lachnospirales</taxon>
        <taxon>Lachnospiraceae</taxon>
    </lineage>
</organism>
<dbReference type="Proteomes" id="UP000824101">
    <property type="component" value="Unassembled WGS sequence"/>
</dbReference>
<evidence type="ECO:0000256" key="8">
    <source>
        <dbReference type="RuleBase" id="RU363064"/>
    </source>
</evidence>
<sequence length="500" mass="54497">MINFLNWLDGVLWGLPLIVLMIVTGLYFTVRSGFFQFRFFGWIMKRTGGQLFHKESRESRSDEKGMLSAFEAISTAIGGTVGFGNIAGVATAVAAGGPGAVVWMWLTACLGMILKQVEVTLGCYYRRENEKGEYYGGPTYYMERGLGEERGWGKLWLIPAVIFGIGIFSTFFVTSSNLTAAQVVSGAFRLPDLTVGAVRVEGVILVGVLLSILTYVITGGGTKRIASIFSKLVPFMSVLYILMGIGMILANITVVPEVIVEIFTNAFTGTAAVGGFAGCAVSEMIRVGMARSVYSNEAGWGTSPMIHASAKTRHPVEQGLWGSFEVFFDTFVVCSITAISVILSGRWIDGTDGGTLALSAFSSSFGMIGSILLAVIMVIFTVTTSGGWFTYYLAILEHLYKKEGPLKTLVMKVFYAVRALPGLLWTIYLVKTNNQGFIWTLVDITSAIPTFINVAVILILSNQYFALLKDYKARYLGIGHTEKNVRLFYEDGETGKEIGK</sequence>
<feature type="transmembrane region" description="Helical" evidence="8">
    <location>
        <begin position="413"/>
        <end position="430"/>
    </location>
</feature>